<dbReference type="GO" id="GO:0004815">
    <property type="term" value="F:aspartate-tRNA ligase activity"/>
    <property type="evidence" value="ECO:0007669"/>
    <property type="project" value="TreeGrafter"/>
</dbReference>
<evidence type="ECO:0000313" key="8">
    <source>
        <dbReference type="EMBL" id="KAH0569151.1"/>
    </source>
</evidence>
<evidence type="ECO:0000259" key="7">
    <source>
        <dbReference type="PROSITE" id="PS50862"/>
    </source>
</evidence>
<dbReference type="Proteomes" id="UP000826195">
    <property type="component" value="Unassembled WGS sequence"/>
</dbReference>
<dbReference type="InterPro" id="IPR045864">
    <property type="entry name" value="aa-tRNA-synth_II/BPL/LPL"/>
</dbReference>
<dbReference type="PRINTS" id="PR01042">
    <property type="entry name" value="TRNASYNTHASP"/>
</dbReference>
<dbReference type="Gene3D" id="3.30.930.10">
    <property type="entry name" value="Bira Bifunctional Protein, Domain 2"/>
    <property type="match status" value="1"/>
</dbReference>
<dbReference type="SUPFAM" id="SSF50249">
    <property type="entry name" value="Nucleic acid-binding proteins"/>
    <property type="match status" value="1"/>
</dbReference>
<dbReference type="PROSITE" id="PS50862">
    <property type="entry name" value="AA_TRNA_LIGASE_II"/>
    <property type="match status" value="1"/>
</dbReference>
<dbReference type="EMBL" id="JAHXZJ010000001">
    <property type="protein sequence ID" value="KAH0569151.1"/>
    <property type="molecule type" value="Genomic_DNA"/>
</dbReference>
<dbReference type="GO" id="GO:0003676">
    <property type="term" value="F:nucleic acid binding"/>
    <property type="evidence" value="ECO:0007669"/>
    <property type="project" value="InterPro"/>
</dbReference>
<dbReference type="PANTHER" id="PTHR22594">
    <property type="entry name" value="ASPARTYL/LYSYL-TRNA SYNTHETASE"/>
    <property type="match status" value="1"/>
</dbReference>
<dbReference type="InterPro" id="IPR047090">
    <property type="entry name" value="AspRS_core"/>
</dbReference>
<evidence type="ECO:0000256" key="2">
    <source>
        <dbReference type="ARBA" id="ARBA00022598"/>
    </source>
</evidence>
<dbReference type="AlphaFoldDB" id="A0AAV7JAB2"/>
<keyword evidence="2" id="KW-0436">Ligase</keyword>
<dbReference type="Pfam" id="PF01336">
    <property type="entry name" value="tRNA_anti-codon"/>
    <property type="match status" value="1"/>
</dbReference>
<reference evidence="8 9" key="1">
    <citation type="journal article" date="2021" name="J. Hered.">
        <title>A chromosome-level genome assembly of the parasitoid wasp, Cotesia glomerata (Hymenoptera: Braconidae).</title>
        <authorList>
            <person name="Pinto B.J."/>
            <person name="Weis J.J."/>
            <person name="Gamble T."/>
            <person name="Ode P.J."/>
            <person name="Paul R."/>
            <person name="Zaspel J.M."/>
        </authorList>
    </citation>
    <scope>NUCLEOTIDE SEQUENCE [LARGE SCALE GENOMIC DNA]</scope>
    <source>
        <strain evidence="8">CgM1</strain>
    </source>
</reference>
<proteinExistence type="inferred from homology"/>
<dbReference type="InterPro" id="IPR006195">
    <property type="entry name" value="aa-tRNA-synth_II"/>
</dbReference>
<protein>
    <recommendedName>
        <fullName evidence="7">Aminoacyl-transfer RNA synthetases class-II family profile domain-containing protein</fullName>
    </recommendedName>
</protein>
<evidence type="ECO:0000256" key="1">
    <source>
        <dbReference type="ARBA" id="ARBA00006303"/>
    </source>
</evidence>
<dbReference type="InterPro" id="IPR002312">
    <property type="entry name" value="Asp/Asn-tRNA-synth_IIb"/>
</dbReference>
<evidence type="ECO:0000256" key="6">
    <source>
        <dbReference type="ARBA" id="ARBA00023146"/>
    </source>
</evidence>
<gene>
    <name evidence="8" type="ORF">KQX54_021859</name>
</gene>
<dbReference type="NCBIfam" id="TIGR00459">
    <property type="entry name" value="aspS_bact"/>
    <property type="match status" value="1"/>
</dbReference>
<comment type="similarity">
    <text evidence="1">Belongs to the class-II aminoacyl-tRNA synthetase family. Type 1 subfamily.</text>
</comment>
<accession>A0AAV7JAB2</accession>
<dbReference type="PANTHER" id="PTHR22594:SF5">
    <property type="entry name" value="ASPARTATE--TRNA LIGASE, MITOCHONDRIAL"/>
    <property type="match status" value="1"/>
</dbReference>
<organism evidence="8 9">
    <name type="scientific">Cotesia glomerata</name>
    <name type="common">Lepidopteran parasitic wasp</name>
    <name type="synonym">Apanteles glomeratus</name>
    <dbReference type="NCBI Taxonomy" id="32391"/>
    <lineage>
        <taxon>Eukaryota</taxon>
        <taxon>Metazoa</taxon>
        <taxon>Ecdysozoa</taxon>
        <taxon>Arthropoda</taxon>
        <taxon>Hexapoda</taxon>
        <taxon>Insecta</taxon>
        <taxon>Pterygota</taxon>
        <taxon>Neoptera</taxon>
        <taxon>Endopterygota</taxon>
        <taxon>Hymenoptera</taxon>
        <taxon>Apocrita</taxon>
        <taxon>Ichneumonoidea</taxon>
        <taxon>Braconidae</taxon>
        <taxon>Microgastrinae</taxon>
        <taxon>Cotesia</taxon>
    </lineage>
</organism>
<dbReference type="GO" id="GO:0006422">
    <property type="term" value="P:aspartyl-tRNA aminoacylation"/>
    <property type="evidence" value="ECO:0007669"/>
    <property type="project" value="TreeGrafter"/>
</dbReference>
<evidence type="ECO:0000256" key="3">
    <source>
        <dbReference type="ARBA" id="ARBA00022741"/>
    </source>
</evidence>
<dbReference type="SUPFAM" id="SSF55681">
    <property type="entry name" value="Class II aaRS and biotin synthetases"/>
    <property type="match status" value="1"/>
</dbReference>
<feature type="domain" description="Aminoacyl-transfer RNA synthetases class-II family profile" evidence="7">
    <location>
        <begin position="196"/>
        <end position="596"/>
    </location>
</feature>
<name>A0AAV7JAB2_COTGL</name>
<keyword evidence="3" id="KW-0547">Nucleotide-binding</keyword>
<sequence length="633" mass="72202">MLTRRGFNYLQRCSRSILGIKNSKNKICGFKKLSVHYSQDNPQVKSQNKELFPVNKYVQRTHTCGELGIEDVGETVSLCGWMEYQRMGKFITLRDSYGTIQLMIPDDKQSLIKAVEQSSFESVLSVTGKVILRPPEQENRKMKTGSIEILVEALEIVNNAASQLPFYIREHNVPKEMLQMQYRYLALRFPSMQNNLRLRSQFMHKLRGYLIDDCGFVDVETPTLFRRTPGGAQEFVVPTRQPGEFYSLVQSPQQFKQLLMVGGIDRYFQIARCYRDEGARSDRQPEFTQLDIEISFTDREGIISLIEDLLCHCWPKESAALTAPFRHFTYEQVMELFGTDQPDLRLPYRILNLQQSDSRGDNEIYALPIPMGAEFLTNAVKAQFNDIRDKNFKGVKLMQIKIQDNSWPEKVEKFGVDISGMNQKLSVNKTDALFLASGNKNNVRKLLGKILVEFANIIESKGRQVRTQGYEFLWIVDFPLFEINDDGSIASTHHPFTAPHSDDIQYLETDPFKVRGLHYDLVLNGSEIAGGSIRIHNAKLQEKILKMLNISTSQMKHLLQALASGAPPHGGIAFGMDRLISIICKSPSIRNVIAFPKTMEGRDLMSGAPTEISEDEKKLYHLSILSNENEKNC</sequence>
<dbReference type="Pfam" id="PF00152">
    <property type="entry name" value="tRNA-synt_2"/>
    <property type="match status" value="1"/>
</dbReference>
<dbReference type="GO" id="GO:0005524">
    <property type="term" value="F:ATP binding"/>
    <property type="evidence" value="ECO:0007669"/>
    <property type="project" value="UniProtKB-KW"/>
</dbReference>
<evidence type="ECO:0000313" key="9">
    <source>
        <dbReference type="Proteomes" id="UP000826195"/>
    </source>
</evidence>
<keyword evidence="5" id="KW-0648">Protein biosynthesis</keyword>
<comment type="caution">
    <text evidence="8">The sequence shown here is derived from an EMBL/GenBank/DDBJ whole genome shotgun (WGS) entry which is preliminary data.</text>
</comment>
<dbReference type="InterPro" id="IPR004364">
    <property type="entry name" value="Aa-tRNA-synt_II"/>
</dbReference>
<evidence type="ECO:0000256" key="5">
    <source>
        <dbReference type="ARBA" id="ARBA00022917"/>
    </source>
</evidence>
<dbReference type="CDD" id="cd04317">
    <property type="entry name" value="EcAspRS_like_N"/>
    <property type="match status" value="1"/>
</dbReference>
<dbReference type="GO" id="GO:0005739">
    <property type="term" value="C:mitochondrion"/>
    <property type="evidence" value="ECO:0007669"/>
    <property type="project" value="TreeGrafter"/>
</dbReference>
<keyword evidence="6" id="KW-0030">Aminoacyl-tRNA synthetase</keyword>
<dbReference type="InterPro" id="IPR047089">
    <property type="entry name" value="Asp-tRNA-ligase_1_N"/>
</dbReference>
<dbReference type="Gene3D" id="2.40.50.140">
    <property type="entry name" value="Nucleic acid-binding proteins"/>
    <property type="match status" value="1"/>
</dbReference>
<evidence type="ECO:0000256" key="4">
    <source>
        <dbReference type="ARBA" id="ARBA00022840"/>
    </source>
</evidence>
<dbReference type="InterPro" id="IPR012340">
    <property type="entry name" value="NA-bd_OB-fold"/>
</dbReference>
<dbReference type="CDD" id="cd00777">
    <property type="entry name" value="AspRS_core"/>
    <property type="match status" value="1"/>
</dbReference>
<keyword evidence="4" id="KW-0067">ATP-binding</keyword>
<dbReference type="InterPro" id="IPR004524">
    <property type="entry name" value="Asp-tRNA-ligase_1"/>
</dbReference>
<dbReference type="NCBIfam" id="NF001750">
    <property type="entry name" value="PRK00476.1"/>
    <property type="match status" value="1"/>
</dbReference>
<dbReference type="InterPro" id="IPR004365">
    <property type="entry name" value="NA-bd_OB_tRNA"/>
</dbReference>
<dbReference type="Gene3D" id="3.30.1360.30">
    <property type="entry name" value="GAD-like domain"/>
    <property type="match status" value="1"/>
</dbReference>
<dbReference type="InterPro" id="IPR004115">
    <property type="entry name" value="GAD-like_sf"/>
</dbReference>
<dbReference type="HAMAP" id="MF_00044">
    <property type="entry name" value="Asp_tRNA_synth_type1"/>
    <property type="match status" value="1"/>
</dbReference>
<keyword evidence="9" id="KW-1185">Reference proteome</keyword>